<name>A0AAU7JRF6_9MICO</name>
<evidence type="ECO:0000256" key="1">
    <source>
        <dbReference type="SAM" id="MobiDB-lite"/>
    </source>
</evidence>
<organism evidence="2">
    <name type="scientific">Pedococcus sp. KACC 23699</name>
    <dbReference type="NCBI Taxonomy" id="3149228"/>
    <lineage>
        <taxon>Bacteria</taxon>
        <taxon>Bacillati</taxon>
        <taxon>Actinomycetota</taxon>
        <taxon>Actinomycetes</taxon>
        <taxon>Micrococcales</taxon>
        <taxon>Intrasporangiaceae</taxon>
        <taxon>Pedococcus</taxon>
    </lineage>
</organism>
<accession>A0AAU7JRF6</accession>
<protein>
    <recommendedName>
        <fullName evidence="3">DUF222 domain-containing protein</fullName>
    </recommendedName>
</protein>
<dbReference type="AlphaFoldDB" id="A0AAU7JRF6"/>
<evidence type="ECO:0000313" key="2">
    <source>
        <dbReference type="EMBL" id="XBO42878.1"/>
    </source>
</evidence>
<gene>
    <name evidence="2" type="ORF">ABEG17_15075</name>
</gene>
<reference evidence="2" key="1">
    <citation type="submission" date="2024-05" db="EMBL/GenBank/DDBJ databases">
        <authorList>
            <person name="Kim S."/>
            <person name="Heo J."/>
            <person name="Choi H."/>
            <person name="Choi Y."/>
            <person name="Kwon S.-W."/>
            <person name="Kim Y."/>
        </authorList>
    </citation>
    <scope>NUCLEOTIDE SEQUENCE</scope>
    <source>
        <strain evidence="2">KACC 23699</strain>
    </source>
</reference>
<dbReference type="RefSeq" id="WP_406830303.1">
    <property type="nucleotide sequence ID" value="NZ_CP157483.1"/>
</dbReference>
<feature type="region of interest" description="Disordered" evidence="1">
    <location>
        <begin position="355"/>
        <end position="386"/>
    </location>
</feature>
<sequence>MTWVEPPAVLAPVAGDPDEVLRMAAGLASEAELLAALSCTLRGLADPAVAIWASPADAAFGRRVGAVPGVLDRIGNRYGVAAAALRHFAGALRQAQAEVTRCQRLHEQEWPAFLRAGDQMALAETSGDPAGRLLAGRYRAEMVAHGERVQLAVRHHAAAHEACAAADRACAVVLRGLLDDGLADSRLYDALTGTGRAAAAVADVSGVIAMLPPARPLGVVATGAEGASLTADAAVLAVYGDGDLASLGMGVVAAAAGAAGPVLKAGARATNATAVSAAGTRAARRSLRLTTTDRLGAGLAATTPGVRPGVLGRTEVAMVGPATPRPAPRWTRPPRTAAALRPWLHEQTTVRTTTWAKARPGRRPHDRAAGRGGLDAVARRGPGSRRCGAWPAAGRVGARTPARRARAVRPAQEWAAAPLTCPVCRK</sequence>
<evidence type="ECO:0008006" key="3">
    <source>
        <dbReference type="Google" id="ProtNLM"/>
    </source>
</evidence>
<proteinExistence type="predicted"/>
<dbReference type="EMBL" id="CP157483">
    <property type="protein sequence ID" value="XBO42878.1"/>
    <property type="molecule type" value="Genomic_DNA"/>
</dbReference>